<keyword evidence="3" id="KW-1185">Reference proteome</keyword>
<reference evidence="2 3" key="1">
    <citation type="submission" date="2017-07" db="EMBL/GenBank/DDBJ databases">
        <title>The new phylogeny of genus Mycobacterium.</title>
        <authorList>
            <person name="Tortoli E."/>
            <person name="Trovato A."/>
            <person name="Cirillo D.M."/>
        </authorList>
    </citation>
    <scope>NUCLEOTIDE SEQUENCE [LARGE SCALE GENOMIC DNA]</scope>
    <source>
        <strain evidence="2 3">ATCC 33027</strain>
    </source>
</reference>
<feature type="chain" id="PRO_5038793974" description="Zinc ribbon domain-containing protein" evidence="1">
    <location>
        <begin position="18"/>
        <end position="173"/>
    </location>
</feature>
<feature type="signal peptide" evidence="1">
    <location>
        <begin position="1"/>
        <end position="17"/>
    </location>
</feature>
<gene>
    <name evidence="2" type="ORF">CG716_26335</name>
</gene>
<proteinExistence type="predicted"/>
<name>A0A255D817_9MYCO</name>
<evidence type="ECO:0000256" key="1">
    <source>
        <dbReference type="SAM" id="SignalP"/>
    </source>
</evidence>
<dbReference type="PROSITE" id="PS51257">
    <property type="entry name" value="PROKAR_LIPOPROTEIN"/>
    <property type="match status" value="1"/>
</dbReference>
<dbReference type="AlphaFoldDB" id="A0A255D817"/>
<accession>A0A255D817</accession>
<keyword evidence="1" id="KW-0732">Signal</keyword>
<sequence>MTRTVLVLLSAGVLALAGCGARTHTDVLPAQANTGPYAVLLEAATNLGDSRAETVQLTAELSDTQSPDRLRRWAAAHGLSVRWQPGAGWAVLQGPPASVAAALGVSVHDYRNPSGEQFYASPDLPILCPSCGHVVPDMAFCPACGVAAQAASLSSREARRRDRPIPGTELVGR</sequence>
<evidence type="ECO:0008006" key="4">
    <source>
        <dbReference type="Google" id="ProtNLM"/>
    </source>
</evidence>
<dbReference type="SUPFAM" id="SSF54897">
    <property type="entry name" value="Protease propeptides/inhibitors"/>
    <property type="match status" value="1"/>
</dbReference>
<protein>
    <recommendedName>
        <fullName evidence="4">Zinc ribbon domain-containing protein</fullName>
    </recommendedName>
</protein>
<comment type="caution">
    <text evidence="2">The sequence shown here is derived from an EMBL/GenBank/DDBJ whole genome shotgun (WGS) entry which is preliminary data.</text>
</comment>
<organism evidence="2 3">
    <name type="scientific">Mycolicibacterium sphagni</name>
    <dbReference type="NCBI Taxonomy" id="1786"/>
    <lineage>
        <taxon>Bacteria</taxon>
        <taxon>Bacillati</taxon>
        <taxon>Actinomycetota</taxon>
        <taxon>Actinomycetes</taxon>
        <taxon>Mycobacteriales</taxon>
        <taxon>Mycobacteriaceae</taxon>
        <taxon>Mycolicibacterium</taxon>
    </lineage>
</organism>
<dbReference type="RefSeq" id="WP_094484080.1">
    <property type="nucleotide sequence ID" value="NZ_JACKSC010000126.1"/>
</dbReference>
<dbReference type="Proteomes" id="UP000216063">
    <property type="component" value="Unassembled WGS sequence"/>
</dbReference>
<evidence type="ECO:0000313" key="2">
    <source>
        <dbReference type="EMBL" id="OYN75220.1"/>
    </source>
</evidence>
<dbReference type="EMBL" id="NOZR01000031">
    <property type="protein sequence ID" value="OYN75220.1"/>
    <property type="molecule type" value="Genomic_DNA"/>
</dbReference>
<evidence type="ECO:0000313" key="3">
    <source>
        <dbReference type="Proteomes" id="UP000216063"/>
    </source>
</evidence>
<dbReference type="OrthoDB" id="3480681at2"/>